<evidence type="ECO:0000313" key="1">
    <source>
        <dbReference type="EMBL" id="BAY96780.1"/>
    </source>
</evidence>
<reference evidence="1 2" key="1">
    <citation type="submission" date="2017-06" db="EMBL/GenBank/DDBJ databases">
        <title>Genome sequencing of cyanobaciteial culture collection at National Institute for Environmental Studies (NIES).</title>
        <authorList>
            <person name="Hirose Y."/>
            <person name="Shimura Y."/>
            <person name="Fujisawa T."/>
            <person name="Nakamura Y."/>
            <person name="Kawachi M."/>
        </authorList>
    </citation>
    <scope>NUCLEOTIDE SEQUENCE [LARGE SCALE GENOMIC DNA]</scope>
    <source>
        <strain evidence="1 2">NIES-37</strain>
    </source>
</reference>
<organism evidence="1 2">
    <name type="scientific">Tolypothrix tenuis PCC 7101</name>
    <dbReference type="NCBI Taxonomy" id="231146"/>
    <lineage>
        <taxon>Bacteria</taxon>
        <taxon>Bacillati</taxon>
        <taxon>Cyanobacteriota</taxon>
        <taxon>Cyanophyceae</taxon>
        <taxon>Nostocales</taxon>
        <taxon>Tolypothrichaceae</taxon>
        <taxon>Tolypothrix</taxon>
    </lineage>
</organism>
<dbReference type="EMBL" id="AP018248">
    <property type="protein sequence ID" value="BAY96780.1"/>
    <property type="molecule type" value="Genomic_DNA"/>
</dbReference>
<protein>
    <submittedName>
        <fullName evidence="1">Uncharacterized protein</fullName>
    </submittedName>
</protein>
<dbReference type="AlphaFoldDB" id="A0A1Z4MTH7"/>
<name>A0A1Z4MTH7_9CYAN</name>
<gene>
    <name evidence="1" type="ORF">NIES37_07170</name>
</gene>
<dbReference type="RefSeq" id="WP_096573939.1">
    <property type="nucleotide sequence ID" value="NZ_CAWNJS010000001.1"/>
</dbReference>
<accession>A0A1Z4MTH7</accession>
<sequence length="136" mass="13266">MNLNLKRTFLPGLMAATLAGGTLIPAKPASADMLRDIGIGAGAGVVTGAVRGNGAVINNAIKGAAAGAAVNAVHGTRRQARNRRVGNLGQDVGVGAAASTVTGIILHGTKNPGGDAIDGAAAGAAINVLTNGRRNR</sequence>
<keyword evidence="2" id="KW-1185">Reference proteome</keyword>
<proteinExistence type="predicted"/>
<dbReference type="KEGG" id="ttq:NIES37_07170"/>
<evidence type="ECO:0000313" key="2">
    <source>
        <dbReference type="Proteomes" id="UP000218785"/>
    </source>
</evidence>
<dbReference type="Proteomes" id="UP000218785">
    <property type="component" value="Chromosome"/>
</dbReference>